<dbReference type="Proteomes" id="UP000619376">
    <property type="component" value="Unassembled WGS sequence"/>
</dbReference>
<feature type="transmembrane region" description="Helical" evidence="1">
    <location>
        <begin position="321"/>
        <end position="340"/>
    </location>
</feature>
<feature type="transmembrane region" description="Helical" evidence="1">
    <location>
        <begin position="291"/>
        <end position="309"/>
    </location>
</feature>
<keyword evidence="1" id="KW-0472">Membrane</keyword>
<keyword evidence="5" id="KW-1185">Reference proteome</keyword>
<comment type="caution">
    <text evidence="3">The sequence shown here is derived from an EMBL/GenBank/DDBJ whole genome shotgun (WGS) entry which is preliminary data.</text>
</comment>
<dbReference type="Proteomes" id="UP000539473">
    <property type="component" value="Unassembled WGS sequence"/>
</dbReference>
<dbReference type="RefSeq" id="WP_184109209.1">
    <property type="nucleotide sequence ID" value="NZ_BNAJ01000001.1"/>
</dbReference>
<name>A0A7W8KB12_9DEIO</name>
<reference evidence="5" key="2">
    <citation type="journal article" date="2019" name="Int. J. Syst. Evol. Microbiol.">
        <title>The Global Catalogue of Microorganisms (GCM) 10K type strain sequencing project: providing services to taxonomists for standard genome sequencing and annotation.</title>
        <authorList>
            <consortium name="The Broad Institute Genomics Platform"/>
            <consortium name="The Broad Institute Genome Sequencing Center for Infectious Disease"/>
            <person name="Wu L."/>
            <person name="Ma J."/>
        </authorList>
    </citation>
    <scope>NUCLEOTIDE SEQUENCE [LARGE SCALE GENOMIC DNA]</scope>
    <source>
        <strain evidence="5">CGMCC 1.18437</strain>
    </source>
</reference>
<feature type="transmembrane region" description="Helical" evidence="1">
    <location>
        <begin position="101"/>
        <end position="120"/>
    </location>
</feature>
<sequence length="351" mass="37546">MTTVPPSLGLHLEPRLPATQVYRATTRENLTTMLLGLWLIGGLFLDGWAHNQRGDTIESFFTPWHAVFYSGFAAVAAWCLYLASRGWRLGRRGLAAFPDGYALAALGVPLFGVSGAGDLLWHTFLGIEVGIEALLSPTHLGLFTGAMLILASPLNAAWRAPVGRSAPGMVRWVAALSATSMLAATAFMHMYMWGLLMVPQGLGWVQTRGELSAVLLTSLIQTAPALLLLRRFTLPFGAITVMYAVTNLGLALMLQPGDYRVPLLALGCGFLADVLHATLRPSPARLLHLRAFAFLLPLCVWVPYLGGAVRLGLSNLSLELWLGVAVMAGLGGLGLSALLFPPALPPEALTD</sequence>
<keyword evidence="1" id="KW-1133">Transmembrane helix</keyword>
<evidence type="ECO:0000256" key="1">
    <source>
        <dbReference type="SAM" id="Phobius"/>
    </source>
</evidence>
<organism evidence="3 4">
    <name type="scientific">Deinococcus metalli</name>
    <dbReference type="NCBI Taxonomy" id="1141878"/>
    <lineage>
        <taxon>Bacteria</taxon>
        <taxon>Thermotogati</taxon>
        <taxon>Deinococcota</taxon>
        <taxon>Deinococci</taxon>
        <taxon>Deinococcales</taxon>
        <taxon>Deinococcaceae</taxon>
        <taxon>Deinococcus</taxon>
    </lineage>
</organism>
<reference evidence="3 4" key="3">
    <citation type="submission" date="2020-08" db="EMBL/GenBank/DDBJ databases">
        <title>Genomic Encyclopedia of Type Strains, Phase IV (KMG-IV): sequencing the most valuable type-strain genomes for metagenomic binning, comparative biology and taxonomic classification.</title>
        <authorList>
            <person name="Goeker M."/>
        </authorList>
    </citation>
    <scope>NUCLEOTIDE SEQUENCE [LARGE SCALE GENOMIC DNA]</scope>
    <source>
        <strain evidence="3 4">DSM 27521</strain>
    </source>
</reference>
<dbReference type="AlphaFoldDB" id="A0A7W8KB12"/>
<feature type="transmembrane region" description="Helical" evidence="1">
    <location>
        <begin position="236"/>
        <end position="255"/>
    </location>
</feature>
<dbReference type="EMBL" id="JACHFK010000001">
    <property type="protein sequence ID" value="MBB5374957.1"/>
    <property type="molecule type" value="Genomic_DNA"/>
</dbReference>
<reference evidence="2" key="4">
    <citation type="submission" date="2024-05" db="EMBL/GenBank/DDBJ databases">
        <authorList>
            <person name="Sun Q."/>
            <person name="Zhou Y."/>
        </authorList>
    </citation>
    <scope>NUCLEOTIDE SEQUENCE</scope>
    <source>
        <strain evidence="2">CGMCC 1.18437</strain>
    </source>
</reference>
<accession>A0A7W8KB12</accession>
<evidence type="ECO:0000313" key="4">
    <source>
        <dbReference type="Proteomes" id="UP000539473"/>
    </source>
</evidence>
<dbReference type="EMBL" id="BNAJ01000001">
    <property type="protein sequence ID" value="GHF32460.1"/>
    <property type="molecule type" value="Genomic_DNA"/>
</dbReference>
<evidence type="ECO:0000313" key="2">
    <source>
        <dbReference type="EMBL" id="GHF32460.1"/>
    </source>
</evidence>
<evidence type="ECO:0000313" key="3">
    <source>
        <dbReference type="EMBL" id="MBB5374957.1"/>
    </source>
</evidence>
<reference evidence="2" key="1">
    <citation type="journal article" date="2014" name="Int. J. Syst. Evol. Microbiol.">
        <title>Complete genome of a new Firmicutes species belonging to the dominant human colonic microbiota ('Ruminococcus bicirculans') reveals two chromosomes and a selective capacity to utilize plant glucans.</title>
        <authorList>
            <consortium name="NISC Comparative Sequencing Program"/>
            <person name="Wegmann U."/>
            <person name="Louis P."/>
            <person name="Goesmann A."/>
            <person name="Henrissat B."/>
            <person name="Duncan S.H."/>
            <person name="Flint H.J."/>
        </authorList>
    </citation>
    <scope>NUCLEOTIDE SEQUENCE</scope>
    <source>
        <strain evidence="2">CGMCC 1.18437</strain>
    </source>
</reference>
<feature type="transmembrane region" description="Helical" evidence="1">
    <location>
        <begin position="30"/>
        <end position="49"/>
    </location>
</feature>
<evidence type="ECO:0000313" key="5">
    <source>
        <dbReference type="Proteomes" id="UP000619376"/>
    </source>
</evidence>
<feature type="transmembrane region" description="Helical" evidence="1">
    <location>
        <begin position="61"/>
        <end position="81"/>
    </location>
</feature>
<protein>
    <submittedName>
        <fullName evidence="3">Uncharacterized protein</fullName>
    </submittedName>
</protein>
<feature type="transmembrane region" description="Helical" evidence="1">
    <location>
        <begin position="211"/>
        <end position="229"/>
    </location>
</feature>
<proteinExistence type="predicted"/>
<feature type="transmembrane region" description="Helical" evidence="1">
    <location>
        <begin position="170"/>
        <end position="191"/>
    </location>
</feature>
<gene>
    <name evidence="2" type="ORF">GCM10017781_06420</name>
    <name evidence="3" type="ORF">HNQ07_000401</name>
</gene>
<keyword evidence="1" id="KW-0812">Transmembrane</keyword>
<feature type="transmembrane region" description="Helical" evidence="1">
    <location>
        <begin position="140"/>
        <end position="158"/>
    </location>
</feature>